<dbReference type="EMBL" id="BK015844">
    <property type="protein sequence ID" value="DAE27660.1"/>
    <property type="molecule type" value="Genomic_DNA"/>
</dbReference>
<proteinExistence type="predicted"/>
<reference evidence="1" key="1">
    <citation type="journal article" date="2021" name="Proc. Natl. Acad. Sci. U.S.A.">
        <title>A Catalog of Tens of Thousands of Viruses from Human Metagenomes Reveals Hidden Associations with Chronic Diseases.</title>
        <authorList>
            <person name="Tisza M.J."/>
            <person name="Buck C.B."/>
        </authorList>
    </citation>
    <scope>NUCLEOTIDE SEQUENCE</scope>
    <source>
        <strain evidence="1">Ct6zJ3</strain>
    </source>
</reference>
<organism evidence="1">
    <name type="scientific">virus sp. ct6zJ3</name>
    <dbReference type="NCBI Taxonomy" id="2826792"/>
    <lineage>
        <taxon>Viruses</taxon>
    </lineage>
</organism>
<accession>A0A8S5R9K6</accession>
<evidence type="ECO:0000313" key="1">
    <source>
        <dbReference type="EMBL" id="DAE27660.1"/>
    </source>
</evidence>
<name>A0A8S5R9K6_9VIRU</name>
<protein>
    <submittedName>
        <fullName evidence="1">Uncharacterized protein</fullName>
    </submittedName>
</protein>
<sequence>MPAPDGALWAASPTGHLTLRIYYLLSTNP</sequence>